<feature type="transmembrane region" description="Helical" evidence="1">
    <location>
        <begin position="643"/>
        <end position="664"/>
    </location>
</feature>
<gene>
    <name evidence="2" type="ORF">SAMN02745118_00818</name>
</gene>
<organism evidence="2 3">
    <name type="scientific">Selenihalanaerobacter shriftii</name>
    <dbReference type="NCBI Taxonomy" id="142842"/>
    <lineage>
        <taxon>Bacteria</taxon>
        <taxon>Bacillati</taxon>
        <taxon>Bacillota</taxon>
        <taxon>Clostridia</taxon>
        <taxon>Halanaerobiales</taxon>
        <taxon>Halobacteroidaceae</taxon>
        <taxon>Selenihalanaerobacter</taxon>
    </lineage>
</organism>
<dbReference type="Proteomes" id="UP000190625">
    <property type="component" value="Unassembled WGS sequence"/>
</dbReference>
<proteinExistence type="predicted"/>
<dbReference type="STRING" id="142842.SAMN02745118_00818"/>
<reference evidence="3" key="1">
    <citation type="submission" date="2017-02" db="EMBL/GenBank/DDBJ databases">
        <authorList>
            <person name="Varghese N."/>
            <person name="Submissions S."/>
        </authorList>
    </citation>
    <scope>NUCLEOTIDE SEQUENCE [LARGE SCALE GENOMIC DNA]</scope>
    <source>
        <strain evidence="3">ATCC BAA-73</strain>
    </source>
</reference>
<feature type="transmembrane region" description="Helical" evidence="1">
    <location>
        <begin position="539"/>
        <end position="555"/>
    </location>
</feature>
<keyword evidence="1" id="KW-1133">Transmembrane helix</keyword>
<sequence length="675" mass="76400">MYKKALLLLMILAILTAGFIGYQRYQVEKDNQTVELVLDLNQLQKLKLPNQINLPMLLDEYRKLGGTSLALSEANLEELITIGEVDLVTDTELKLIERILGHKTEMTTRLSTETSKENLVYIIYETSSMRKKILDKLDAYLGKSKVVGIDRENKIIAIQTTEKELFSLPMGLQDEELRLIIDSGFKVVPRFSNKLVNNSKIVKSKFDELSKLPPSSLSQVIFTGDEVLGYPNYLSETKSLLIDKGLKLGIIEPFIAFQKGVNKLAVWPQISSIRVHSAQQGEFEKLSVTKMVNRYVRAVKERGVRTLYLKPILKDRNGQTAYQLTDKLINSLVAKLETEGYNLGAAEPISKFSSSKIALIIINLGVLAALFYLLEYLFISEYPLDFSNGLKFILFLITAFISIFMIFKGYLLLNREVVALLTAILFPTLAISTLLDNIFRENHGDRDLGIKNVIILFGKISLITIGGGVLLTGALGDWRYMLKVRQFRGVKLAFVGPLILFGLYYLHYKFWINRGKITIKRVIRKVNNWLDRPFKLKDLLLLIFLAVMGIIYIGRTGNNPLIPVPNFEIIIRHGLERIFSVRPRFKSFLIGHPLMILGIWLIINQYKKWGVPLIFGGLIGQITMINTLSHIHTPLIISSLRVGLGILLGTVIGLLLISIVALLIKPWQRLREGLT</sequence>
<feature type="transmembrane region" description="Helical" evidence="1">
    <location>
        <begin position="417"/>
        <end position="435"/>
    </location>
</feature>
<name>A0A1T4KKS3_9FIRM</name>
<accession>A0A1T4KKS3</accession>
<feature type="transmembrane region" description="Helical" evidence="1">
    <location>
        <begin position="610"/>
        <end position="631"/>
    </location>
</feature>
<dbReference type="Pfam" id="PF18949">
    <property type="entry name" value="DUF5693"/>
    <property type="match status" value="1"/>
</dbReference>
<dbReference type="RefSeq" id="WP_078809311.1">
    <property type="nucleotide sequence ID" value="NZ_FUWM01000006.1"/>
</dbReference>
<keyword evidence="3" id="KW-1185">Reference proteome</keyword>
<evidence type="ECO:0000256" key="1">
    <source>
        <dbReference type="SAM" id="Phobius"/>
    </source>
</evidence>
<feature type="transmembrane region" description="Helical" evidence="1">
    <location>
        <begin position="357"/>
        <end position="378"/>
    </location>
</feature>
<feature type="transmembrane region" description="Helical" evidence="1">
    <location>
        <begin position="456"/>
        <end position="475"/>
    </location>
</feature>
<feature type="transmembrane region" description="Helical" evidence="1">
    <location>
        <begin position="487"/>
        <end position="506"/>
    </location>
</feature>
<evidence type="ECO:0000313" key="3">
    <source>
        <dbReference type="Proteomes" id="UP000190625"/>
    </source>
</evidence>
<dbReference type="InterPro" id="IPR043748">
    <property type="entry name" value="DUF5693"/>
</dbReference>
<feature type="transmembrane region" description="Helical" evidence="1">
    <location>
        <begin position="390"/>
        <end position="411"/>
    </location>
</feature>
<keyword evidence="1" id="KW-0472">Membrane</keyword>
<keyword evidence="1" id="KW-0812">Transmembrane</keyword>
<dbReference type="AlphaFoldDB" id="A0A1T4KKS3"/>
<evidence type="ECO:0000313" key="2">
    <source>
        <dbReference type="EMBL" id="SJZ42967.1"/>
    </source>
</evidence>
<dbReference type="OrthoDB" id="3805529at2"/>
<protein>
    <submittedName>
        <fullName evidence="2">Uncharacterized protein</fullName>
    </submittedName>
</protein>
<feature type="transmembrane region" description="Helical" evidence="1">
    <location>
        <begin position="585"/>
        <end position="603"/>
    </location>
</feature>
<dbReference type="EMBL" id="FUWM01000006">
    <property type="protein sequence ID" value="SJZ42967.1"/>
    <property type="molecule type" value="Genomic_DNA"/>
</dbReference>